<dbReference type="InterPro" id="IPR014105">
    <property type="entry name" value="Carotenoid/retinoid_OxRdtase"/>
</dbReference>
<evidence type="ECO:0000313" key="8">
    <source>
        <dbReference type="EMBL" id="MDQ0167302.1"/>
    </source>
</evidence>
<accession>A0ABT9W220</accession>
<comment type="similarity">
    <text evidence="4">Belongs to the carotenoid/retinoid oxidoreductase family. CrtN subfamily.</text>
</comment>
<dbReference type="PANTHER" id="PTHR43734">
    <property type="entry name" value="PHYTOENE DESATURASE"/>
    <property type="match status" value="1"/>
</dbReference>
<dbReference type="SUPFAM" id="SSF51905">
    <property type="entry name" value="FAD/NAD(P)-binding domain"/>
    <property type="match status" value="1"/>
</dbReference>
<comment type="pathway">
    <text evidence="1 5">Carotenoid biosynthesis.</text>
</comment>
<dbReference type="InterPro" id="IPR002937">
    <property type="entry name" value="Amino_oxidase"/>
</dbReference>
<name>A0ABT9W220_9BACI</name>
<evidence type="ECO:0000256" key="4">
    <source>
        <dbReference type="ARBA" id="ARBA00038322"/>
    </source>
</evidence>
<protein>
    <submittedName>
        <fullName evidence="8">Phytoene desaturase</fullName>
        <ecNumber evidence="8">1.3.99.26</ecNumber>
        <ecNumber evidence="8">1.3.99.28</ecNumber>
        <ecNumber evidence="8">1.3.99.29</ecNumber>
        <ecNumber evidence="8">1.3.99.31</ecNumber>
    </submittedName>
</protein>
<dbReference type="RefSeq" id="WP_307396132.1">
    <property type="nucleotide sequence ID" value="NZ_BAAADK010000014.1"/>
</dbReference>
<evidence type="ECO:0000256" key="2">
    <source>
        <dbReference type="ARBA" id="ARBA00022746"/>
    </source>
</evidence>
<sequence length="509" mass="57283">MEVGIVGGGVGGMITALLLSQKGIKATIYEASSQLGGRLAYQEGKGYRIDQGPTIVLLPDMIIDILEEAGIPRSELSLLECEPMYRINYTDGQHFYKWRDKQKQVEEIERVFPQEGKHFLSYMKDMESMFSRGKEAFLDRPFLRKKEFYTWKNLSLLTKMKAYKSVREITRKYFKDERLIDAFSLQTLYIGGAPFQSPGLYTLLPYAEHAYGVWYLKGGYAGLSMRLQEELLKRGVKLHLNTRIDGFELTGAQCAGVKVGDQIFRHDAVVYNGDFPHLGGLLEQSTTDVPSRDDLRSMNKSHESPSSRLMKRKSFKKNYTSSSGCVLIYLGVKKRWVDADVHQFFLPESLQAGLQHIFLEQRLPEHPSFYVFNPVKLDPDAAPEGESVLYILVPVPTKGKVDFQQETSALVDRVIDEAEERGFAGLREAISWMDIRTPADAEKEGLYLGGSFGIAPILSQSGPFRPQIVPYPIKNLYAVGASIHPGGGIPIVMQGARLLAQQMVKEMIV</sequence>
<dbReference type="EC" id="1.3.99.31" evidence="8"/>
<comment type="caution">
    <text evidence="8">The sequence shown here is derived from an EMBL/GenBank/DDBJ whole genome shotgun (WGS) entry which is preliminary data.</text>
</comment>
<dbReference type="Gene3D" id="3.50.50.60">
    <property type="entry name" value="FAD/NAD(P)-binding domain"/>
    <property type="match status" value="2"/>
</dbReference>
<evidence type="ECO:0000256" key="6">
    <source>
        <dbReference type="SAM" id="MobiDB-lite"/>
    </source>
</evidence>
<evidence type="ECO:0000313" key="9">
    <source>
        <dbReference type="Proteomes" id="UP001235840"/>
    </source>
</evidence>
<dbReference type="GO" id="GO:0016491">
    <property type="term" value="F:oxidoreductase activity"/>
    <property type="evidence" value="ECO:0007669"/>
    <property type="project" value="UniProtKB-KW"/>
</dbReference>
<evidence type="ECO:0000259" key="7">
    <source>
        <dbReference type="Pfam" id="PF01593"/>
    </source>
</evidence>
<dbReference type="PANTHER" id="PTHR43734:SF1">
    <property type="entry name" value="PHYTOENE DESATURASE"/>
    <property type="match status" value="1"/>
</dbReference>
<feature type="domain" description="Amine oxidase" evidence="7">
    <location>
        <begin position="11"/>
        <end position="503"/>
    </location>
</feature>
<dbReference type="Pfam" id="PF01593">
    <property type="entry name" value="Amino_oxidase"/>
    <property type="match status" value="1"/>
</dbReference>
<gene>
    <name evidence="8" type="ORF">J2S11_003227</name>
</gene>
<reference evidence="8 9" key="1">
    <citation type="submission" date="2023-07" db="EMBL/GenBank/DDBJ databases">
        <title>Genomic Encyclopedia of Type Strains, Phase IV (KMG-IV): sequencing the most valuable type-strain genomes for metagenomic binning, comparative biology and taxonomic classification.</title>
        <authorList>
            <person name="Goeker M."/>
        </authorList>
    </citation>
    <scope>NUCLEOTIDE SEQUENCE [LARGE SCALE GENOMIC DNA]</scope>
    <source>
        <strain evidence="8 9">DSM 12751</strain>
    </source>
</reference>
<keyword evidence="2 5" id="KW-0125">Carotenoid biosynthesis</keyword>
<evidence type="ECO:0000256" key="5">
    <source>
        <dbReference type="RuleBase" id="RU362075"/>
    </source>
</evidence>
<feature type="region of interest" description="Disordered" evidence="6">
    <location>
        <begin position="286"/>
        <end position="310"/>
    </location>
</feature>
<keyword evidence="9" id="KW-1185">Reference proteome</keyword>
<dbReference type="InterPro" id="IPR036188">
    <property type="entry name" value="FAD/NAD-bd_sf"/>
</dbReference>
<dbReference type="EC" id="1.3.99.29" evidence="8"/>
<dbReference type="EC" id="1.3.99.26" evidence="8"/>
<dbReference type="EMBL" id="JAUSTY010000014">
    <property type="protein sequence ID" value="MDQ0167302.1"/>
    <property type="molecule type" value="Genomic_DNA"/>
</dbReference>
<evidence type="ECO:0000256" key="1">
    <source>
        <dbReference type="ARBA" id="ARBA00004829"/>
    </source>
</evidence>
<evidence type="ECO:0000256" key="3">
    <source>
        <dbReference type="ARBA" id="ARBA00023002"/>
    </source>
</evidence>
<feature type="compositionally biased region" description="Basic and acidic residues" evidence="6">
    <location>
        <begin position="290"/>
        <end position="305"/>
    </location>
</feature>
<keyword evidence="3 5" id="KW-0560">Oxidoreductase</keyword>
<dbReference type="NCBIfam" id="TIGR02734">
    <property type="entry name" value="crtI_fam"/>
    <property type="match status" value="1"/>
</dbReference>
<proteinExistence type="inferred from homology"/>
<organism evidence="8 9">
    <name type="scientific">Caldalkalibacillus horti</name>
    <dbReference type="NCBI Taxonomy" id="77523"/>
    <lineage>
        <taxon>Bacteria</taxon>
        <taxon>Bacillati</taxon>
        <taxon>Bacillota</taxon>
        <taxon>Bacilli</taxon>
        <taxon>Bacillales</taxon>
        <taxon>Bacillaceae</taxon>
        <taxon>Caldalkalibacillus</taxon>
    </lineage>
</organism>
<dbReference type="Proteomes" id="UP001235840">
    <property type="component" value="Unassembled WGS sequence"/>
</dbReference>
<dbReference type="EC" id="1.3.99.28" evidence="8"/>